<feature type="coiled-coil region" evidence="1">
    <location>
        <begin position="394"/>
        <end position="421"/>
    </location>
</feature>
<dbReference type="Pfam" id="PF00397">
    <property type="entry name" value="WW"/>
    <property type="match status" value="1"/>
</dbReference>
<dbReference type="eggNOG" id="KOG0152">
    <property type="taxonomic scope" value="Eukaryota"/>
</dbReference>
<feature type="non-terminal residue" evidence="5">
    <location>
        <position position="1"/>
    </location>
</feature>
<feature type="non-terminal residue" evidence="5">
    <location>
        <position position="503"/>
    </location>
</feature>
<dbReference type="EMBL" id="KZ155771">
    <property type="protein sequence ID" value="OUS49140.1"/>
    <property type="molecule type" value="Genomic_DNA"/>
</dbReference>
<name>A0A1Y5IHU5_OSTTA</name>
<evidence type="ECO:0000259" key="3">
    <source>
        <dbReference type="PROSITE" id="PS50020"/>
    </source>
</evidence>
<feature type="region of interest" description="Disordered" evidence="2">
    <location>
        <begin position="472"/>
        <end position="503"/>
    </location>
</feature>
<dbReference type="PROSITE" id="PS01159">
    <property type="entry name" value="WW_DOMAIN_1"/>
    <property type="match status" value="1"/>
</dbReference>
<dbReference type="Proteomes" id="UP000195557">
    <property type="component" value="Unassembled WGS sequence"/>
</dbReference>
<sequence>TRPTSTSWETHRAPDGRTYYYDPVTKRSTYEKPEEMMSVMERAEASTRWRRFETPAESDGKPGREYWAHQGTGETTWEVPRAIVEVREAVRRAEQKKASGGGERGAKSEPGRTDEESLTIVRPTYASVEEAKEAFKKMLADHGVRGSTKWEEVVNRCKADARFGALGSTGEKKQCLNEYQQARAKMEREARRIAEKKAREALRTLLEERRERLGLTSSSRLTRDGPIEEALRDDPRWRAITDARERADIFEDFTRDLRIREQRERERSKTNRAQSFKECLLEAGATAESLWRKIRGVVQHDERYTSCEPVERLEVFEKLLRELQVKEEAKVEAERAATARSERKRREAFVELLNEAKSDGVIEPRMPWKSFVPRIENDQRYTNACENIDGSRPRELYEDVIDEIEDEIDQKLDDFEDLLREGYKARELFGNTTWEKAEKLYRHDKAWKEAPKEEAKKLFVKFIAKVFRREQEKERLRREERDGRNERDERSLKKSRRDRSRSR</sequence>
<evidence type="ECO:0000256" key="1">
    <source>
        <dbReference type="SAM" id="Coils"/>
    </source>
</evidence>
<organism evidence="5">
    <name type="scientific">Ostreococcus tauri</name>
    <name type="common">Marine green alga</name>
    <dbReference type="NCBI Taxonomy" id="70448"/>
    <lineage>
        <taxon>Eukaryota</taxon>
        <taxon>Viridiplantae</taxon>
        <taxon>Chlorophyta</taxon>
        <taxon>Mamiellophyceae</taxon>
        <taxon>Mamiellales</taxon>
        <taxon>Bathycoccaceae</taxon>
        <taxon>Ostreococcus</taxon>
    </lineage>
</organism>
<dbReference type="GO" id="GO:0003723">
    <property type="term" value="F:RNA binding"/>
    <property type="evidence" value="ECO:0007669"/>
    <property type="project" value="TreeGrafter"/>
</dbReference>
<feature type="coiled-coil region" evidence="1">
    <location>
        <begin position="172"/>
        <end position="211"/>
    </location>
</feature>
<dbReference type="InterPro" id="IPR036020">
    <property type="entry name" value="WW_dom_sf"/>
</dbReference>
<dbReference type="SMART" id="SM00441">
    <property type="entry name" value="FF"/>
    <property type="match status" value="5"/>
</dbReference>
<dbReference type="InterPro" id="IPR002713">
    <property type="entry name" value="FF_domain"/>
</dbReference>
<dbReference type="InterPro" id="IPR039726">
    <property type="entry name" value="Prp40-like"/>
</dbReference>
<gene>
    <name evidence="5" type="ORF">BE221DRAFT_48872</name>
</gene>
<dbReference type="SUPFAM" id="SSF81698">
    <property type="entry name" value="FF domain"/>
    <property type="match status" value="5"/>
</dbReference>
<dbReference type="GO" id="GO:0005685">
    <property type="term" value="C:U1 snRNP"/>
    <property type="evidence" value="ECO:0007669"/>
    <property type="project" value="TreeGrafter"/>
</dbReference>
<evidence type="ECO:0000259" key="4">
    <source>
        <dbReference type="PROSITE" id="PS51676"/>
    </source>
</evidence>
<feature type="compositionally biased region" description="Basic and acidic residues" evidence="2">
    <location>
        <begin position="104"/>
        <end position="115"/>
    </location>
</feature>
<accession>A0A1Y5IHU5</accession>
<dbReference type="PANTHER" id="PTHR11864:SF0">
    <property type="entry name" value="PRP40 PRE-MRNA PROCESSING FACTOR 40 HOMOLOG A (YEAST)"/>
    <property type="match status" value="1"/>
</dbReference>
<dbReference type="Gene3D" id="1.10.10.440">
    <property type="entry name" value="FF domain"/>
    <property type="match status" value="4"/>
</dbReference>
<feature type="compositionally biased region" description="Basic and acidic residues" evidence="2">
    <location>
        <begin position="39"/>
        <end position="67"/>
    </location>
</feature>
<dbReference type="InterPro" id="IPR001202">
    <property type="entry name" value="WW_dom"/>
</dbReference>
<feature type="domain" description="WW" evidence="3">
    <location>
        <begin position="2"/>
        <end position="35"/>
    </location>
</feature>
<feature type="domain" description="WW" evidence="3">
    <location>
        <begin position="43"/>
        <end position="82"/>
    </location>
</feature>
<evidence type="ECO:0000256" key="2">
    <source>
        <dbReference type="SAM" id="MobiDB-lite"/>
    </source>
</evidence>
<reference evidence="5" key="1">
    <citation type="submission" date="2017-04" db="EMBL/GenBank/DDBJ databases">
        <title>Population genomics of picophytoplankton unveils novel chromosome hypervariability.</title>
        <authorList>
            <consortium name="DOE Joint Genome Institute"/>
            <person name="Blanc-Mathieu R."/>
            <person name="Krasovec M."/>
            <person name="Hebrard M."/>
            <person name="Yau S."/>
            <person name="Desgranges E."/>
            <person name="Martin J."/>
            <person name="Schackwitz W."/>
            <person name="Kuo A."/>
            <person name="Salin G."/>
            <person name="Donnadieu C."/>
            <person name="Desdevises Y."/>
            <person name="Sanchez-Ferandin S."/>
            <person name="Moreau H."/>
            <person name="Rivals E."/>
            <person name="Grigoriev I.V."/>
            <person name="Grimsley N."/>
            <person name="Eyre-Walker A."/>
            <person name="Piganeau G."/>
        </authorList>
    </citation>
    <scope>NUCLEOTIDE SEQUENCE [LARGE SCALE GENOMIC DNA]</scope>
    <source>
        <strain evidence="5">RCC 1115</strain>
    </source>
</reference>
<feature type="compositionally biased region" description="Basic residues" evidence="2">
    <location>
        <begin position="493"/>
        <end position="503"/>
    </location>
</feature>
<dbReference type="GO" id="GO:0071004">
    <property type="term" value="C:U2-type prespliceosome"/>
    <property type="evidence" value="ECO:0007669"/>
    <property type="project" value="TreeGrafter"/>
</dbReference>
<dbReference type="PROSITE" id="PS51676">
    <property type="entry name" value="FF"/>
    <property type="match status" value="2"/>
</dbReference>
<dbReference type="SUPFAM" id="SSF51045">
    <property type="entry name" value="WW domain"/>
    <property type="match status" value="1"/>
</dbReference>
<feature type="region of interest" description="Disordered" evidence="2">
    <location>
        <begin position="39"/>
        <end position="73"/>
    </location>
</feature>
<keyword evidence="1" id="KW-0175">Coiled coil</keyword>
<dbReference type="PROSITE" id="PS50020">
    <property type="entry name" value="WW_DOMAIN_2"/>
    <property type="match status" value="2"/>
</dbReference>
<dbReference type="Gene3D" id="2.20.70.10">
    <property type="match status" value="1"/>
</dbReference>
<evidence type="ECO:0000313" key="5">
    <source>
        <dbReference type="EMBL" id="OUS49140.1"/>
    </source>
</evidence>
<feature type="domain" description="FF" evidence="4">
    <location>
        <begin position="340"/>
        <end position="403"/>
    </location>
</feature>
<feature type="region of interest" description="Disordered" evidence="2">
    <location>
        <begin position="92"/>
        <end position="121"/>
    </location>
</feature>
<dbReference type="CDD" id="cd00201">
    <property type="entry name" value="WW"/>
    <property type="match status" value="1"/>
</dbReference>
<feature type="compositionally biased region" description="Basic and acidic residues" evidence="2">
    <location>
        <begin position="472"/>
        <end position="492"/>
    </location>
</feature>
<dbReference type="Pfam" id="PF01846">
    <property type="entry name" value="FF"/>
    <property type="match status" value="3"/>
</dbReference>
<dbReference type="PANTHER" id="PTHR11864">
    <property type="entry name" value="PRE-MRNA-PROCESSING PROTEIN PRP40"/>
    <property type="match status" value="1"/>
</dbReference>
<dbReference type="SMART" id="SM00456">
    <property type="entry name" value="WW"/>
    <property type="match status" value="2"/>
</dbReference>
<proteinExistence type="predicted"/>
<feature type="domain" description="FF" evidence="4">
    <location>
        <begin position="125"/>
        <end position="182"/>
    </location>
</feature>
<dbReference type="InterPro" id="IPR036517">
    <property type="entry name" value="FF_domain_sf"/>
</dbReference>
<protein>
    <submittedName>
        <fullName evidence="5">Uncharacterized protein</fullName>
    </submittedName>
</protein>
<dbReference type="GO" id="GO:0045292">
    <property type="term" value="P:mRNA cis splicing, via spliceosome"/>
    <property type="evidence" value="ECO:0007669"/>
    <property type="project" value="InterPro"/>
</dbReference>
<dbReference type="AlphaFoldDB" id="A0A1Y5IHU5"/>